<evidence type="ECO:0000256" key="1">
    <source>
        <dbReference type="SAM" id="SignalP"/>
    </source>
</evidence>
<accession>A0A1S2VL22</accession>
<dbReference type="Proteomes" id="UP000181790">
    <property type="component" value="Unassembled WGS sequence"/>
</dbReference>
<evidence type="ECO:0000313" key="3">
    <source>
        <dbReference type="Proteomes" id="UP000181790"/>
    </source>
</evidence>
<sequence>MSTLTSALKAITGLCLGLFTSLPAEGQVFPDSQWSLTTINSKLIVTADGNIAVAAGGEVRSYTPQGVFRWSSIINVSGAFPQSTLVLSADAKGGIAGVFSGYIPRYMYYFRALGKINQAGVQQEAGLLDQVPAGMTANGRSFDGLISLPGDQLVFCTTIPSSVSLTSAAVIKTGSQGWQTTLNYPNASPPNPDRTVTKAERMIATADGGFLLVGYYNPYGVTSDPLSTTAPSSGWVAKLDGQGNVQWQKLMRGFPFPNALSGGDPGAVLSTNIITDVVPIPDGSGYALAGIGYGFSSLVQAPPHTVLVEIDLNGNLKRSKVYPTDATPGYIASYTATDGQTYYALGNTDLSAPNYDYRVMKISTAPGLAGNPASLSLVGERTYSFQESAYPPERLTGISVAGDGGLVLTGSIGVLKLATEAPQPLTLLTPVYDCATQQFTFLSRGGDGSEVTYMAVGITGWTAQKGPHRLQPFCDVEPFILRARQAGNPVAIVTATWNYTATCPDNCTAQTAPPSTTAVNTAECGSPAPAIGQPLMLLPPVYDCQTGAIQFLVSGGNGNPVEFMSVGITGWTTNCHNRLDSPDLVADIQQPGSGVVPFTLFARQRNTDGGYTLVQYRWDAKAACGLAPRSGIDQETGALTVHVLGNPVQQNLVELTIDGIRQEPLTISVHTILGQLIGSKTVEGTQQAIWLQMPLQAGAGTYLIQASTPTRHKSVKVVKL</sequence>
<keyword evidence="3" id="KW-1185">Reference proteome</keyword>
<reference evidence="2 3" key="1">
    <citation type="submission" date="2016-10" db="EMBL/GenBank/DDBJ databases">
        <title>Arsenicibacter rosenii gen. nov., sp. nov., an efficient arsenic-methylating bacterium isolated from an arsenic-contaminated paddy soil.</title>
        <authorList>
            <person name="Huang K."/>
        </authorList>
    </citation>
    <scope>NUCLEOTIDE SEQUENCE [LARGE SCALE GENOMIC DNA]</scope>
    <source>
        <strain evidence="2 3">SM-1</strain>
    </source>
</reference>
<gene>
    <name evidence="2" type="ORF">BLX24_12995</name>
</gene>
<dbReference type="AlphaFoldDB" id="A0A1S2VL22"/>
<dbReference type="OrthoDB" id="1523346at2"/>
<dbReference type="RefSeq" id="WP_071503597.1">
    <property type="nucleotide sequence ID" value="NZ_MORL01000006.1"/>
</dbReference>
<proteinExistence type="predicted"/>
<feature type="signal peptide" evidence="1">
    <location>
        <begin position="1"/>
        <end position="26"/>
    </location>
</feature>
<comment type="caution">
    <text evidence="2">The sequence shown here is derived from an EMBL/GenBank/DDBJ whole genome shotgun (WGS) entry which is preliminary data.</text>
</comment>
<dbReference type="EMBL" id="MORL01000006">
    <property type="protein sequence ID" value="OIN58488.1"/>
    <property type="molecule type" value="Genomic_DNA"/>
</dbReference>
<protein>
    <recommendedName>
        <fullName evidence="4">Secretion system C-terminal sorting domain-containing protein</fullName>
    </recommendedName>
</protein>
<name>A0A1S2VL22_9BACT</name>
<keyword evidence="1" id="KW-0732">Signal</keyword>
<feature type="chain" id="PRO_5010386741" description="Secretion system C-terminal sorting domain-containing protein" evidence="1">
    <location>
        <begin position="27"/>
        <end position="720"/>
    </location>
</feature>
<dbReference type="InterPro" id="IPR026444">
    <property type="entry name" value="Secre_tail"/>
</dbReference>
<evidence type="ECO:0008006" key="4">
    <source>
        <dbReference type="Google" id="ProtNLM"/>
    </source>
</evidence>
<evidence type="ECO:0000313" key="2">
    <source>
        <dbReference type="EMBL" id="OIN58488.1"/>
    </source>
</evidence>
<organism evidence="2 3">
    <name type="scientific">Arsenicibacter rosenii</name>
    <dbReference type="NCBI Taxonomy" id="1750698"/>
    <lineage>
        <taxon>Bacteria</taxon>
        <taxon>Pseudomonadati</taxon>
        <taxon>Bacteroidota</taxon>
        <taxon>Cytophagia</taxon>
        <taxon>Cytophagales</taxon>
        <taxon>Spirosomataceae</taxon>
        <taxon>Arsenicibacter</taxon>
    </lineage>
</organism>
<dbReference type="NCBIfam" id="TIGR04183">
    <property type="entry name" value="Por_Secre_tail"/>
    <property type="match status" value="1"/>
</dbReference>